<feature type="repeat" description="Solcar" evidence="9">
    <location>
        <begin position="113"/>
        <end position="195"/>
    </location>
</feature>
<proteinExistence type="inferred from homology"/>
<dbReference type="RefSeq" id="XP_067061655.1">
    <property type="nucleotide sequence ID" value="XM_067205718.1"/>
</dbReference>
<evidence type="ECO:0000256" key="3">
    <source>
        <dbReference type="ARBA" id="ARBA00022448"/>
    </source>
</evidence>
<sequence length="386" mass="42201">MRKWASPLAALSPSPASFHDFHGCSACFSPLCPSLGAPTRQPPQQPHSRWLEHTFSLSSVLLHNPLLKAGLAAVHRSCAFFSRLSVTTSLHAVRCMSETTSTSTSAADHAALQFSLEEVAAGGAAGFAEHFLMFPCDTIKTRMQGGRARSIRHVVRHVWNHERLTHLYRGCVPVLVSAIPAHGAYFSVYEALKRLFGKDTNVAIAVAASFATVAHDSVSTPFDVVKQRMQMDQRRCFTTSVECARQIVRSEGIGALFASLPTTVVMNIPHFSAYWLAYEGFLASRGRGSVRHREDEVTVDYLAAGFVAGACAAVVSFPFDTVKTHLQLGHALGFRHTLRELIRQRGIRGVFSGVVPRILYTAPSGAIMMTTYETVKNALAFERSIL</sequence>
<gene>
    <name evidence="11" type="ORF">LSCM4_03722</name>
</gene>
<dbReference type="Proteomes" id="UP000674143">
    <property type="component" value="Unassembled WGS sequence"/>
</dbReference>
<dbReference type="Gene3D" id="1.50.40.10">
    <property type="entry name" value="Mitochondrial carrier domain"/>
    <property type="match status" value="2"/>
</dbReference>
<dbReference type="GO" id="GO:0031966">
    <property type="term" value="C:mitochondrial membrane"/>
    <property type="evidence" value="ECO:0007669"/>
    <property type="project" value="UniProtKB-SubCell"/>
</dbReference>
<dbReference type="EMBL" id="JAFHLR010000029">
    <property type="protein sequence ID" value="KAG5473652.1"/>
    <property type="molecule type" value="Genomic_DNA"/>
</dbReference>
<dbReference type="Pfam" id="PF00153">
    <property type="entry name" value="Mito_carr"/>
    <property type="match status" value="3"/>
</dbReference>
<reference evidence="12" key="2">
    <citation type="journal article" date="2021" name="Sci. Data">
        <title>Chromosome-scale genome sequencing, assembly and annotation of six genomes from subfamily Leishmaniinae.</title>
        <authorList>
            <person name="Almutairi H."/>
            <person name="Urbaniak M.D."/>
            <person name="Bates M.D."/>
            <person name="Jariyapan N."/>
            <person name="Kwakye-Nuako G."/>
            <person name="Thomaz Soccol V."/>
            <person name="Al-Salem W.S."/>
            <person name="Dillon R.J."/>
            <person name="Bates P.A."/>
            <person name="Gatherer D."/>
        </authorList>
    </citation>
    <scope>NUCLEOTIDE SEQUENCE [LARGE SCALE GENOMIC DNA]</scope>
</reference>
<name>A0A836G278_9TRYP</name>
<evidence type="ECO:0000313" key="12">
    <source>
        <dbReference type="Proteomes" id="UP000674143"/>
    </source>
</evidence>
<evidence type="ECO:0000256" key="6">
    <source>
        <dbReference type="ARBA" id="ARBA00022989"/>
    </source>
</evidence>
<keyword evidence="7" id="KW-0496">Mitochondrion</keyword>
<comment type="caution">
    <text evidence="11">The sequence shown here is derived from an EMBL/GenBank/DDBJ whole genome shotgun (WGS) entry which is preliminary data.</text>
</comment>
<keyword evidence="8 9" id="KW-0472">Membrane</keyword>
<dbReference type="GO" id="GO:0015093">
    <property type="term" value="F:ferrous iron transmembrane transporter activity"/>
    <property type="evidence" value="ECO:0007669"/>
    <property type="project" value="TreeGrafter"/>
</dbReference>
<dbReference type="PRINTS" id="PR00926">
    <property type="entry name" value="MITOCARRIER"/>
</dbReference>
<evidence type="ECO:0000256" key="5">
    <source>
        <dbReference type="ARBA" id="ARBA00022737"/>
    </source>
</evidence>
<feature type="repeat" description="Solcar" evidence="9">
    <location>
        <begin position="296"/>
        <end position="378"/>
    </location>
</feature>
<dbReference type="FunFam" id="1.50.40.10:FF:000254">
    <property type="entry name" value="Mitochondrial carrier protein-like protein"/>
    <property type="match status" value="1"/>
</dbReference>
<dbReference type="SUPFAM" id="SSF103506">
    <property type="entry name" value="Mitochondrial carrier"/>
    <property type="match status" value="1"/>
</dbReference>
<keyword evidence="12" id="KW-1185">Reference proteome</keyword>
<evidence type="ECO:0000313" key="11">
    <source>
        <dbReference type="EMBL" id="KAG5473652.1"/>
    </source>
</evidence>
<comment type="subcellular location">
    <subcellularLocation>
        <location evidence="1">Mitochondrion membrane</location>
        <topology evidence="1">Multi-pass membrane protein</topology>
    </subcellularLocation>
</comment>
<feature type="repeat" description="Solcar" evidence="9">
    <location>
        <begin position="199"/>
        <end position="284"/>
    </location>
</feature>
<dbReference type="GeneID" id="92359652"/>
<reference evidence="12" key="1">
    <citation type="journal article" date="2021" name="Microbiol. Resour. Announc.">
        <title>LGAAP: Leishmaniinae Genome Assembly and Annotation Pipeline.</title>
        <authorList>
            <person name="Almutairi H."/>
            <person name="Urbaniak M.D."/>
            <person name="Bates M.D."/>
            <person name="Jariyapan N."/>
            <person name="Kwakye-Nuako G."/>
            <person name="Thomaz-Soccol V."/>
            <person name="Al-Salem W.S."/>
            <person name="Dillon R.J."/>
            <person name="Bates P.A."/>
            <person name="Gatherer D."/>
        </authorList>
    </citation>
    <scope>NUCLEOTIDE SEQUENCE [LARGE SCALE GENOMIC DNA]</scope>
</reference>
<dbReference type="PANTHER" id="PTHR45758">
    <property type="entry name" value="MITOFERRIN-1-RELATED"/>
    <property type="match status" value="1"/>
</dbReference>
<evidence type="ECO:0000256" key="4">
    <source>
        <dbReference type="ARBA" id="ARBA00022692"/>
    </source>
</evidence>
<evidence type="ECO:0000256" key="8">
    <source>
        <dbReference type="ARBA" id="ARBA00023136"/>
    </source>
</evidence>
<dbReference type="InterPro" id="IPR018108">
    <property type="entry name" value="MCP_transmembrane"/>
</dbReference>
<evidence type="ECO:0000256" key="10">
    <source>
        <dbReference type="RuleBase" id="RU000488"/>
    </source>
</evidence>
<keyword evidence="4 9" id="KW-0812">Transmembrane</keyword>
<keyword evidence="6" id="KW-1133">Transmembrane helix</keyword>
<dbReference type="AlphaFoldDB" id="A0A836G278"/>
<dbReference type="SMR" id="A0A836G278"/>
<dbReference type="InterPro" id="IPR002067">
    <property type="entry name" value="MCP"/>
</dbReference>
<keyword evidence="5" id="KW-0677">Repeat</keyword>
<accession>A0A836G278</accession>
<evidence type="ECO:0000256" key="7">
    <source>
        <dbReference type="ARBA" id="ARBA00023128"/>
    </source>
</evidence>
<keyword evidence="3 10" id="KW-0813">Transport</keyword>
<dbReference type="GO" id="GO:0048250">
    <property type="term" value="P:iron import into the mitochondrion"/>
    <property type="evidence" value="ECO:0007669"/>
    <property type="project" value="TreeGrafter"/>
</dbReference>
<evidence type="ECO:0000256" key="2">
    <source>
        <dbReference type="ARBA" id="ARBA00006375"/>
    </source>
</evidence>
<organism evidence="11 12">
    <name type="scientific">Leishmania orientalis</name>
    <dbReference type="NCBI Taxonomy" id="2249476"/>
    <lineage>
        <taxon>Eukaryota</taxon>
        <taxon>Discoba</taxon>
        <taxon>Euglenozoa</taxon>
        <taxon>Kinetoplastea</taxon>
        <taxon>Metakinetoplastina</taxon>
        <taxon>Trypanosomatida</taxon>
        <taxon>Trypanosomatidae</taxon>
        <taxon>Leishmaniinae</taxon>
        <taxon>Leishmania</taxon>
    </lineage>
</organism>
<evidence type="ECO:0008006" key="13">
    <source>
        <dbReference type="Google" id="ProtNLM"/>
    </source>
</evidence>
<protein>
    <recommendedName>
        <fullName evidence="13">Mitochondrial carrier protein-like protein</fullName>
    </recommendedName>
</protein>
<evidence type="ECO:0000256" key="1">
    <source>
        <dbReference type="ARBA" id="ARBA00004225"/>
    </source>
</evidence>
<dbReference type="PROSITE" id="PS50920">
    <property type="entry name" value="SOLCAR"/>
    <property type="match status" value="3"/>
</dbReference>
<evidence type="ECO:0000256" key="9">
    <source>
        <dbReference type="PROSITE-ProRule" id="PRU00282"/>
    </source>
</evidence>
<comment type="similarity">
    <text evidence="2 10">Belongs to the mitochondrial carrier (TC 2.A.29) family.</text>
</comment>
<dbReference type="InterPro" id="IPR023395">
    <property type="entry name" value="MCP_dom_sf"/>
</dbReference>
<dbReference type="PANTHER" id="PTHR45758:SF4">
    <property type="entry name" value="MITOFERRIN-1"/>
    <property type="match status" value="1"/>
</dbReference>
<dbReference type="KEGG" id="loi:92359652"/>